<evidence type="ECO:0000256" key="1">
    <source>
        <dbReference type="ARBA" id="ARBA00004651"/>
    </source>
</evidence>
<feature type="transmembrane region" description="Helical" evidence="8">
    <location>
        <begin position="393"/>
        <end position="420"/>
    </location>
</feature>
<dbReference type="OrthoDB" id="9768329at2"/>
<feature type="transmembrane region" description="Helical" evidence="8">
    <location>
        <begin position="298"/>
        <end position="319"/>
    </location>
</feature>
<evidence type="ECO:0000256" key="8">
    <source>
        <dbReference type="SAM" id="Phobius"/>
    </source>
</evidence>
<feature type="domain" description="NADH:quinone oxidoreductase/Mrp antiporter transmembrane" evidence="9">
    <location>
        <begin position="130"/>
        <end position="414"/>
    </location>
</feature>
<evidence type="ECO:0000256" key="4">
    <source>
        <dbReference type="ARBA" id="ARBA00022692"/>
    </source>
</evidence>
<dbReference type="AlphaFoldDB" id="A0A3N1HK15"/>
<dbReference type="PANTHER" id="PTHR42703">
    <property type="entry name" value="NADH DEHYDROGENASE"/>
    <property type="match status" value="1"/>
</dbReference>
<comment type="subcellular location">
    <subcellularLocation>
        <location evidence="1">Cell membrane</location>
        <topology evidence="1">Multi-pass membrane protein</topology>
    </subcellularLocation>
    <subcellularLocation>
        <location evidence="7">Membrane</location>
        <topology evidence="7">Multi-pass membrane protein</topology>
    </subcellularLocation>
</comment>
<feature type="transmembrane region" description="Helical" evidence="8">
    <location>
        <begin position="368"/>
        <end position="387"/>
    </location>
</feature>
<keyword evidence="6 8" id="KW-0472">Membrane</keyword>
<keyword evidence="4 7" id="KW-0812">Transmembrane</keyword>
<feature type="transmembrane region" description="Helical" evidence="8">
    <location>
        <begin position="270"/>
        <end position="291"/>
    </location>
</feature>
<feature type="transmembrane region" description="Helical" evidence="8">
    <location>
        <begin position="37"/>
        <end position="57"/>
    </location>
</feature>
<protein>
    <submittedName>
        <fullName evidence="10">Multisubunit sodium/proton antiporter MrpD subunit</fullName>
    </submittedName>
</protein>
<evidence type="ECO:0000313" key="11">
    <source>
        <dbReference type="Proteomes" id="UP000276232"/>
    </source>
</evidence>
<feature type="transmembrane region" description="Helical" evidence="8">
    <location>
        <begin position="208"/>
        <end position="227"/>
    </location>
</feature>
<reference evidence="10 11" key="1">
    <citation type="journal article" date="2015" name="Stand. Genomic Sci.">
        <title>Genomic Encyclopedia of Bacterial and Archaeal Type Strains, Phase III: the genomes of soil and plant-associated and newly described type strains.</title>
        <authorList>
            <person name="Whitman W.B."/>
            <person name="Woyke T."/>
            <person name="Klenk H.P."/>
            <person name="Zhou Y."/>
            <person name="Lilburn T.G."/>
            <person name="Beck B.J."/>
            <person name="De Vos P."/>
            <person name="Vandamme P."/>
            <person name="Eisen J.A."/>
            <person name="Garrity G."/>
            <person name="Hugenholtz P."/>
            <person name="Kyrpides N.C."/>
        </authorList>
    </citation>
    <scope>NUCLEOTIDE SEQUENCE [LARGE SCALE GENOMIC DNA]</scope>
    <source>
        <strain evidence="10 11">CECT 7306</strain>
    </source>
</reference>
<proteinExistence type="inferred from homology"/>
<keyword evidence="11" id="KW-1185">Reference proteome</keyword>
<evidence type="ECO:0000256" key="2">
    <source>
        <dbReference type="ARBA" id="ARBA00005346"/>
    </source>
</evidence>
<dbReference type="Pfam" id="PF00361">
    <property type="entry name" value="Proton_antipo_M"/>
    <property type="match status" value="1"/>
</dbReference>
<dbReference type="InterPro" id="IPR003918">
    <property type="entry name" value="NADH_UbQ_OxRdtase"/>
</dbReference>
<evidence type="ECO:0000256" key="5">
    <source>
        <dbReference type="ARBA" id="ARBA00022989"/>
    </source>
</evidence>
<dbReference type="InParanoid" id="A0A3N1HK15"/>
<dbReference type="PRINTS" id="PR01437">
    <property type="entry name" value="NUOXDRDTASE4"/>
</dbReference>
<evidence type="ECO:0000259" key="9">
    <source>
        <dbReference type="Pfam" id="PF00361"/>
    </source>
</evidence>
<feature type="transmembrane region" description="Helical" evidence="8">
    <location>
        <begin position="78"/>
        <end position="103"/>
    </location>
</feature>
<feature type="transmembrane region" description="Helical" evidence="8">
    <location>
        <begin position="164"/>
        <end position="188"/>
    </location>
</feature>
<dbReference type="RefSeq" id="WP_123380244.1">
    <property type="nucleotide sequence ID" value="NZ_RJKN01000005.1"/>
</dbReference>
<dbReference type="InterPro" id="IPR050586">
    <property type="entry name" value="CPA3_Na-H_Antiporter_D"/>
</dbReference>
<evidence type="ECO:0000256" key="6">
    <source>
        <dbReference type="ARBA" id="ARBA00023136"/>
    </source>
</evidence>
<dbReference type="PANTHER" id="PTHR42703:SF1">
    <property type="entry name" value="NA(+)_H(+) ANTIPORTER SUBUNIT D1"/>
    <property type="match status" value="1"/>
</dbReference>
<dbReference type="FunCoup" id="A0A3N1HK15">
    <property type="interactions" value="55"/>
</dbReference>
<evidence type="ECO:0000313" key="10">
    <source>
        <dbReference type="EMBL" id="ROP42863.1"/>
    </source>
</evidence>
<name>A0A3N1HK15_9ACTN</name>
<dbReference type="Proteomes" id="UP000276232">
    <property type="component" value="Unassembled WGS sequence"/>
</dbReference>
<evidence type="ECO:0000256" key="7">
    <source>
        <dbReference type="RuleBase" id="RU000320"/>
    </source>
</evidence>
<comment type="caution">
    <text evidence="10">The sequence shown here is derived from an EMBL/GenBank/DDBJ whole genome shotgun (WGS) entry which is preliminary data.</text>
</comment>
<dbReference type="GO" id="GO:0042773">
    <property type="term" value="P:ATP synthesis coupled electron transport"/>
    <property type="evidence" value="ECO:0007669"/>
    <property type="project" value="InterPro"/>
</dbReference>
<dbReference type="InterPro" id="IPR001750">
    <property type="entry name" value="ND/Mrp_TM"/>
</dbReference>
<dbReference type="GO" id="GO:0005886">
    <property type="term" value="C:plasma membrane"/>
    <property type="evidence" value="ECO:0007669"/>
    <property type="project" value="UniProtKB-SubCell"/>
</dbReference>
<organism evidence="10 11">
    <name type="scientific">Pseudokineococcus lusitanus</name>
    <dbReference type="NCBI Taxonomy" id="763993"/>
    <lineage>
        <taxon>Bacteria</taxon>
        <taxon>Bacillati</taxon>
        <taxon>Actinomycetota</taxon>
        <taxon>Actinomycetes</taxon>
        <taxon>Kineosporiales</taxon>
        <taxon>Kineosporiaceae</taxon>
        <taxon>Pseudokineococcus</taxon>
    </lineage>
</organism>
<comment type="similarity">
    <text evidence="2">Belongs to the CPA3 antiporters (TC 2.A.63) subunit D family.</text>
</comment>
<feature type="transmembrane region" description="Helical" evidence="8">
    <location>
        <begin position="325"/>
        <end position="347"/>
    </location>
</feature>
<sequence>MSALLLVPVLLPLLVAGLLLALRGTSGRGPVALARWAGVGTSAVVAVTALLLLLVTLRGDVPVVQVGGWRPGLGIALAADPLAAVVLLVVAVVVLAGLVHAAGTGEDVPAPLVPLVLVMTAGVHGALLTADLFTLFVFVETMLVPSYVLLLVGRRRTRARLAAARLYVAVNLLASTVFLVGIGLVYAATGAVQLGVVARAPSTPSLEVATWLLLLSMGVKCAVVPLHGWLPRSYAVAGPAVVAIFSGLLTKTGLVVLVRLDALLVPEGSAVPAVVLAVALLSTVVGVLLAVGEKGVRAVLTSHMVSQVGYLLVGVGLATTAGLSALVLFLVQYVLVKAALLMVSGVLETRHGTDRLDRLGGLARREPVLAVAFALSAAALVGLPPTSGFVAKYALVLAAADAGAWVTVGVLAGVSLLTLVSMLKLWNGVFWGAPAEPAAVPAVSGAQGLPPAPTAAERGRRAALVGPPLVLGVLALVLGVGAQPLLAVADAAGAALADPSAWVAAVLADPAGATPVAGGRP</sequence>
<dbReference type="GO" id="GO:0008137">
    <property type="term" value="F:NADH dehydrogenase (ubiquinone) activity"/>
    <property type="evidence" value="ECO:0007669"/>
    <property type="project" value="InterPro"/>
</dbReference>
<keyword evidence="3" id="KW-1003">Cell membrane</keyword>
<accession>A0A3N1HK15</accession>
<gene>
    <name evidence="10" type="ORF">EDC03_2150</name>
</gene>
<evidence type="ECO:0000256" key="3">
    <source>
        <dbReference type="ARBA" id="ARBA00022475"/>
    </source>
</evidence>
<dbReference type="EMBL" id="RJKN01000005">
    <property type="protein sequence ID" value="ROP42863.1"/>
    <property type="molecule type" value="Genomic_DNA"/>
</dbReference>
<keyword evidence="5 8" id="KW-1133">Transmembrane helix</keyword>
<feature type="transmembrane region" description="Helical" evidence="8">
    <location>
        <begin position="234"/>
        <end position="258"/>
    </location>
</feature>
<feature type="transmembrane region" description="Helical" evidence="8">
    <location>
        <begin position="123"/>
        <end position="152"/>
    </location>
</feature>